<feature type="non-terminal residue" evidence="2">
    <location>
        <position position="51"/>
    </location>
</feature>
<dbReference type="AlphaFoldDB" id="A0A382UK61"/>
<evidence type="ECO:0000259" key="1">
    <source>
        <dbReference type="Pfam" id="PF01321"/>
    </source>
</evidence>
<reference evidence="2" key="1">
    <citation type="submission" date="2018-05" db="EMBL/GenBank/DDBJ databases">
        <authorList>
            <person name="Lanie J.A."/>
            <person name="Ng W.-L."/>
            <person name="Kazmierczak K.M."/>
            <person name="Andrzejewski T.M."/>
            <person name="Davidsen T.M."/>
            <person name="Wayne K.J."/>
            <person name="Tettelin H."/>
            <person name="Glass J.I."/>
            <person name="Rusch D."/>
            <person name="Podicherti R."/>
            <person name="Tsui H.-C.T."/>
            <person name="Winkler M.E."/>
        </authorList>
    </citation>
    <scope>NUCLEOTIDE SEQUENCE</scope>
</reference>
<proteinExistence type="predicted"/>
<dbReference type="Pfam" id="PF01321">
    <property type="entry name" value="Creatinase_N"/>
    <property type="match status" value="1"/>
</dbReference>
<sequence length="51" mass="5860">MVDYNKRIEYLRNSILKEELHGIIISQPENRRYISGFTGSSGICIISDEEA</sequence>
<dbReference type="SUPFAM" id="SSF53092">
    <property type="entry name" value="Creatinase/prolidase N-terminal domain"/>
    <property type="match status" value="1"/>
</dbReference>
<feature type="domain" description="Creatinase N-terminal" evidence="1">
    <location>
        <begin position="7"/>
        <end position="50"/>
    </location>
</feature>
<protein>
    <recommendedName>
        <fullName evidence="1">Creatinase N-terminal domain-containing protein</fullName>
    </recommendedName>
</protein>
<name>A0A382UK61_9ZZZZ</name>
<dbReference type="Gene3D" id="3.40.350.10">
    <property type="entry name" value="Creatinase/prolidase N-terminal domain"/>
    <property type="match status" value="1"/>
</dbReference>
<gene>
    <name evidence="2" type="ORF">METZ01_LOCUS387520</name>
</gene>
<dbReference type="InterPro" id="IPR029149">
    <property type="entry name" value="Creatin/AminoP/Spt16_N"/>
</dbReference>
<dbReference type="InterPro" id="IPR000587">
    <property type="entry name" value="Creatinase_N"/>
</dbReference>
<accession>A0A382UK61</accession>
<organism evidence="2">
    <name type="scientific">marine metagenome</name>
    <dbReference type="NCBI Taxonomy" id="408172"/>
    <lineage>
        <taxon>unclassified sequences</taxon>
        <taxon>metagenomes</taxon>
        <taxon>ecological metagenomes</taxon>
    </lineage>
</organism>
<evidence type="ECO:0000313" key="2">
    <source>
        <dbReference type="EMBL" id="SVD34666.1"/>
    </source>
</evidence>
<dbReference type="EMBL" id="UINC01144876">
    <property type="protein sequence ID" value="SVD34666.1"/>
    <property type="molecule type" value="Genomic_DNA"/>
</dbReference>